<keyword evidence="2" id="KW-1185">Reference proteome</keyword>
<protein>
    <submittedName>
        <fullName evidence="1">Uncharacterized protein</fullName>
    </submittedName>
</protein>
<organism evidence="1 2">
    <name type="scientific">Austropuccinia psidii MF-1</name>
    <dbReference type="NCBI Taxonomy" id="1389203"/>
    <lineage>
        <taxon>Eukaryota</taxon>
        <taxon>Fungi</taxon>
        <taxon>Dikarya</taxon>
        <taxon>Basidiomycota</taxon>
        <taxon>Pucciniomycotina</taxon>
        <taxon>Pucciniomycetes</taxon>
        <taxon>Pucciniales</taxon>
        <taxon>Sphaerophragmiaceae</taxon>
        <taxon>Austropuccinia</taxon>
    </lineage>
</organism>
<comment type="caution">
    <text evidence="1">The sequence shown here is derived from an EMBL/GenBank/DDBJ whole genome shotgun (WGS) entry which is preliminary data.</text>
</comment>
<dbReference type="Proteomes" id="UP000765509">
    <property type="component" value="Unassembled WGS sequence"/>
</dbReference>
<evidence type="ECO:0000313" key="2">
    <source>
        <dbReference type="Proteomes" id="UP000765509"/>
    </source>
</evidence>
<dbReference type="AlphaFoldDB" id="A0A9Q3C4Q0"/>
<dbReference type="EMBL" id="AVOT02004684">
    <property type="protein sequence ID" value="MBW0477067.1"/>
    <property type="molecule type" value="Genomic_DNA"/>
</dbReference>
<accession>A0A9Q3C4Q0</accession>
<dbReference type="OrthoDB" id="3929326at2759"/>
<sequence length="146" mass="16741">MRVSFVGLLTIIRLIGKNGVEVRIPEEFSRKNPVFPVIFVKPYHQTGEEGFPSWNKSQTPKDIVRVEDYHGQVKKIRLNGKYHRQYLVTFKNQTVDKEKWSSGDAIPDCKFHLRGLEPLGGLKSIINDQPSFKGGYVSLKLKTRAQ</sequence>
<proteinExistence type="predicted"/>
<name>A0A9Q3C4Q0_9BASI</name>
<gene>
    <name evidence="1" type="ORF">O181_016782</name>
</gene>
<reference evidence="1" key="1">
    <citation type="submission" date="2021-03" db="EMBL/GenBank/DDBJ databases">
        <title>Draft genome sequence of rust myrtle Austropuccinia psidii MF-1, a brazilian biotype.</title>
        <authorList>
            <person name="Quecine M.C."/>
            <person name="Pachon D.M.R."/>
            <person name="Bonatelli M.L."/>
            <person name="Correr F.H."/>
            <person name="Franceschini L.M."/>
            <person name="Leite T.F."/>
            <person name="Margarido G.R.A."/>
            <person name="Almeida C.A."/>
            <person name="Ferrarezi J.A."/>
            <person name="Labate C.A."/>
        </authorList>
    </citation>
    <scope>NUCLEOTIDE SEQUENCE</scope>
    <source>
        <strain evidence="1">MF-1</strain>
    </source>
</reference>
<evidence type="ECO:0000313" key="1">
    <source>
        <dbReference type="EMBL" id="MBW0477067.1"/>
    </source>
</evidence>